<feature type="region of interest" description="Disordered" evidence="1">
    <location>
        <begin position="566"/>
        <end position="595"/>
    </location>
</feature>
<dbReference type="PANTHER" id="PTHR40788:SF1">
    <property type="entry name" value="IPA PROTEIN"/>
    <property type="match status" value="1"/>
</dbReference>
<dbReference type="PANTHER" id="PTHR40788">
    <property type="entry name" value="CLR5 DOMAIN-CONTAINING PROTEIN-RELATED"/>
    <property type="match status" value="1"/>
</dbReference>
<evidence type="ECO:0000313" key="2">
    <source>
        <dbReference type="EMBL" id="OJI88436.1"/>
    </source>
</evidence>
<sequence>MDDMGDNAAFTRSLHQDLARKYRLHGSRIEQFWRQFGKPNPRSPNDQSMGDVYKFIPELNLRDITLPDSDYLLDHLKYRATTSLPQQYQQGLNGGPGDAAIILESMRTKGLGHAHHFRYSFTMFLDGPDYGRSYDVTDPDKYREVMAGLSTAVQAGICVPRATGELILMRQTYFLQSLNILVEDILDQGSSLPQNPRPKKTEKAAREALSSLSLDSKPEKLSLKDLAARAWDQKTALEDYLYLCRTEPGFLVHVVNIWFFSRPELVPDDRGRMLPLTTDKYMSICFVEAVYNAVAGAAIWGFIYHLLQSLMERPTDRAYKILLLQELANVMSFEYKRVQSRFKRYVQVGSGSGHFKRVPGVYDNGVARVTMKTKPDTLTRSDPRLHYMLRLCQTETTPPKAVDWVKKLHGLQRTDPIEMEKTTELECDAFSDLAVTAAFAQSVSASLALPPATTKKGQMYLSKFKNLDAELEPLRREIDLSGYAIPIDNLRQPGMAQGALAALGQLVIDKTGAVIGFLYQDLNESCLFEIQNQYEQQIDKEQSAAAVALGLSIPESSSSELQIAERRQKVKTRPAHSSTYNITPTTEAPEKDPESPILKVVPSTFEVFSTIFSRSDSRGSIPWSDFKAAMVDLGFSVIPRFGSVYTFSPPQEFAAQKAISLHRPHKSHIEGYRLLIIGRRLGRRYGWNQNSFEVA</sequence>
<dbReference type="OrthoDB" id="2922289at2759"/>
<dbReference type="OMA" id="YKFIPEW"/>
<organism evidence="2 3">
    <name type="scientific">Aspergillus tubingensis (strain CBS 134.48)</name>
    <dbReference type="NCBI Taxonomy" id="767770"/>
    <lineage>
        <taxon>Eukaryota</taxon>
        <taxon>Fungi</taxon>
        <taxon>Dikarya</taxon>
        <taxon>Ascomycota</taxon>
        <taxon>Pezizomycotina</taxon>
        <taxon>Eurotiomycetes</taxon>
        <taxon>Eurotiomycetidae</taxon>
        <taxon>Eurotiales</taxon>
        <taxon>Aspergillaceae</taxon>
        <taxon>Aspergillus</taxon>
        <taxon>Aspergillus subgen. Circumdati</taxon>
    </lineage>
</organism>
<name>A0A1L9NGL7_ASPTC</name>
<gene>
    <name evidence="2" type="ORF">ASPTUDRAFT_919653</name>
</gene>
<evidence type="ECO:0000256" key="1">
    <source>
        <dbReference type="SAM" id="MobiDB-lite"/>
    </source>
</evidence>
<protein>
    <submittedName>
        <fullName evidence="2">Uncharacterized protein</fullName>
    </submittedName>
</protein>
<dbReference type="AlphaFoldDB" id="A0A1L9NGL7"/>
<accession>A0A1L9NGL7</accession>
<dbReference type="VEuPathDB" id="FungiDB:ASPTUDRAFT_919653"/>
<evidence type="ECO:0000313" key="3">
    <source>
        <dbReference type="Proteomes" id="UP000184304"/>
    </source>
</evidence>
<feature type="region of interest" description="Disordered" evidence="1">
    <location>
        <begin position="191"/>
        <end position="210"/>
    </location>
</feature>
<feature type="compositionally biased region" description="Polar residues" evidence="1">
    <location>
        <begin position="575"/>
        <end position="586"/>
    </location>
</feature>
<proteinExistence type="predicted"/>
<dbReference type="STRING" id="767770.A0A1L9NGL7"/>
<keyword evidence="3" id="KW-1185">Reference proteome</keyword>
<dbReference type="Proteomes" id="UP000184304">
    <property type="component" value="Unassembled WGS sequence"/>
</dbReference>
<dbReference type="EMBL" id="KV878179">
    <property type="protein sequence ID" value="OJI88436.1"/>
    <property type="molecule type" value="Genomic_DNA"/>
</dbReference>
<reference evidence="3" key="1">
    <citation type="journal article" date="2017" name="Genome Biol.">
        <title>Comparative genomics reveals high biological diversity and specific adaptations in the industrially and medically important fungal genus Aspergillus.</title>
        <authorList>
            <person name="de Vries R.P."/>
            <person name="Riley R."/>
            <person name="Wiebenga A."/>
            <person name="Aguilar-Osorio G."/>
            <person name="Amillis S."/>
            <person name="Uchima C.A."/>
            <person name="Anderluh G."/>
            <person name="Asadollahi M."/>
            <person name="Askin M."/>
            <person name="Barry K."/>
            <person name="Battaglia E."/>
            <person name="Bayram O."/>
            <person name="Benocci T."/>
            <person name="Braus-Stromeyer S.A."/>
            <person name="Caldana C."/>
            <person name="Canovas D."/>
            <person name="Cerqueira G.C."/>
            <person name="Chen F."/>
            <person name="Chen W."/>
            <person name="Choi C."/>
            <person name="Clum A."/>
            <person name="Dos Santos R.A."/>
            <person name="Damasio A.R."/>
            <person name="Diallinas G."/>
            <person name="Emri T."/>
            <person name="Fekete E."/>
            <person name="Flipphi M."/>
            <person name="Freyberg S."/>
            <person name="Gallo A."/>
            <person name="Gournas C."/>
            <person name="Habgood R."/>
            <person name="Hainaut M."/>
            <person name="Harispe M.L."/>
            <person name="Henrissat B."/>
            <person name="Hilden K.S."/>
            <person name="Hope R."/>
            <person name="Hossain A."/>
            <person name="Karabika E."/>
            <person name="Karaffa L."/>
            <person name="Karanyi Z."/>
            <person name="Krasevec N."/>
            <person name="Kuo A."/>
            <person name="Kusch H."/>
            <person name="LaButti K."/>
            <person name="Lagendijk E.L."/>
            <person name="Lapidus A."/>
            <person name="Levasseur A."/>
            <person name="Lindquist E."/>
            <person name="Lipzen A."/>
            <person name="Logrieco A.F."/>
            <person name="MacCabe A."/>
            <person name="Maekelae M.R."/>
            <person name="Malavazi I."/>
            <person name="Melin P."/>
            <person name="Meyer V."/>
            <person name="Mielnichuk N."/>
            <person name="Miskei M."/>
            <person name="Molnar A.P."/>
            <person name="Mule G."/>
            <person name="Ngan C.Y."/>
            <person name="Orejas M."/>
            <person name="Orosz E."/>
            <person name="Ouedraogo J.P."/>
            <person name="Overkamp K.M."/>
            <person name="Park H.-S."/>
            <person name="Perrone G."/>
            <person name="Piumi F."/>
            <person name="Punt P.J."/>
            <person name="Ram A.F."/>
            <person name="Ramon A."/>
            <person name="Rauscher S."/>
            <person name="Record E."/>
            <person name="Riano-Pachon D.M."/>
            <person name="Robert V."/>
            <person name="Roehrig J."/>
            <person name="Ruller R."/>
            <person name="Salamov A."/>
            <person name="Salih N.S."/>
            <person name="Samson R.A."/>
            <person name="Sandor E."/>
            <person name="Sanguinetti M."/>
            <person name="Schuetze T."/>
            <person name="Sepcic K."/>
            <person name="Shelest E."/>
            <person name="Sherlock G."/>
            <person name="Sophianopoulou V."/>
            <person name="Squina F.M."/>
            <person name="Sun H."/>
            <person name="Susca A."/>
            <person name="Todd R.B."/>
            <person name="Tsang A."/>
            <person name="Unkles S.E."/>
            <person name="van de Wiele N."/>
            <person name="van Rossen-Uffink D."/>
            <person name="Oliveira J.V."/>
            <person name="Vesth T.C."/>
            <person name="Visser J."/>
            <person name="Yu J.-H."/>
            <person name="Zhou M."/>
            <person name="Andersen M.R."/>
            <person name="Archer D.B."/>
            <person name="Baker S.E."/>
            <person name="Benoit I."/>
            <person name="Brakhage A.A."/>
            <person name="Braus G.H."/>
            <person name="Fischer R."/>
            <person name="Frisvad J.C."/>
            <person name="Goldman G.H."/>
            <person name="Houbraken J."/>
            <person name="Oakley B."/>
            <person name="Pocsi I."/>
            <person name="Scazzocchio C."/>
            <person name="Seiboth B."/>
            <person name="vanKuyk P.A."/>
            <person name="Wortman J."/>
            <person name="Dyer P.S."/>
            <person name="Grigoriev I.V."/>
        </authorList>
    </citation>
    <scope>NUCLEOTIDE SEQUENCE [LARGE SCALE GENOMIC DNA]</scope>
    <source>
        <strain evidence="3">CBS 134.48</strain>
    </source>
</reference>